<organism evidence="2 3">
    <name type="scientific">Chromohalobacter japonicus</name>
    <dbReference type="NCBI Taxonomy" id="223900"/>
    <lineage>
        <taxon>Bacteria</taxon>
        <taxon>Pseudomonadati</taxon>
        <taxon>Pseudomonadota</taxon>
        <taxon>Gammaproteobacteria</taxon>
        <taxon>Oceanospirillales</taxon>
        <taxon>Halomonadaceae</taxon>
        <taxon>Chromohalobacter</taxon>
    </lineage>
</organism>
<dbReference type="InterPro" id="IPR012337">
    <property type="entry name" value="RNaseH-like_sf"/>
</dbReference>
<feature type="domain" description="Integrase catalytic" evidence="1">
    <location>
        <begin position="2"/>
        <end position="28"/>
    </location>
</feature>
<dbReference type="GO" id="GO:0003676">
    <property type="term" value="F:nucleic acid binding"/>
    <property type="evidence" value="ECO:0007669"/>
    <property type="project" value="InterPro"/>
</dbReference>
<sequence length="30" mass="3370">MEHHLIKPGRPQTNGILERFNGRISNALAV</sequence>
<dbReference type="EMBL" id="MSDQ01000001">
    <property type="protein sequence ID" value="OLO13276.1"/>
    <property type="molecule type" value="Genomic_DNA"/>
</dbReference>
<evidence type="ECO:0000313" key="2">
    <source>
        <dbReference type="EMBL" id="OLO13276.1"/>
    </source>
</evidence>
<dbReference type="Pfam" id="PF13683">
    <property type="entry name" value="rve_3"/>
    <property type="match status" value="1"/>
</dbReference>
<name>A0A1Q8TI02_9GAMM</name>
<reference evidence="2 3" key="1">
    <citation type="submission" date="2016-12" db="EMBL/GenBank/DDBJ databases">
        <title>Draft genome sequences of strains Salinicola socius SMB35, Salinicola sp. MH3R3-1 and Chromohalobacter sp. SMB17 from the Verkhnekamsk potash mining region of Russia.</title>
        <authorList>
            <person name="Mavrodi D.V."/>
            <person name="Olsson B.E."/>
            <person name="Korsakova E.S."/>
            <person name="Pyankova A."/>
            <person name="Mavrodi O.V."/>
            <person name="Plotnikova E.G."/>
        </authorList>
    </citation>
    <scope>NUCLEOTIDE SEQUENCE [LARGE SCALE GENOMIC DNA]</scope>
    <source>
        <strain evidence="2 3">SMB17</strain>
    </source>
</reference>
<proteinExistence type="predicted"/>
<protein>
    <recommendedName>
        <fullName evidence="1">Integrase catalytic domain-containing protein</fullName>
    </recommendedName>
</protein>
<dbReference type="Proteomes" id="UP000186806">
    <property type="component" value="Unassembled WGS sequence"/>
</dbReference>
<evidence type="ECO:0000313" key="3">
    <source>
        <dbReference type="Proteomes" id="UP000186806"/>
    </source>
</evidence>
<evidence type="ECO:0000259" key="1">
    <source>
        <dbReference type="Pfam" id="PF13683"/>
    </source>
</evidence>
<keyword evidence="3" id="KW-1185">Reference proteome</keyword>
<dbReference type="SUPFAM" id="SSF53098">
    <property type="entry name" value="Ribonuclease H-like"/>
    <property type="match status" value="1"/>
</dbReference>
<accession>A0A1Q8TI02</accession>
<comment type="caution">
    <text evidence="2">The sequence shown here is derived from an EMBL/GenBank/DDBJ whole genome shotgun (WGS) entry which is preliminary data.</text>
</comment>
<dbReference type="InterPro" id="IPR036397">
    <property type="entry name" value="RNaseH_sf"/>
</dbReference>
<gene>
    <name evidence="2" type="ORF">BTW10_00375</name>
</gene>
<dbReference type="InterPro" id="IPR001584">
    <property type="entry name" value="Integrase_cat-core"/>
</dbReference>
<dbReference type="GO" id="GO:0015074">
    <property type="term" value="P:DNA integration"/>
    <property type="evidence" value="ECO:0007669"/>
    <property type="project" value="InterPro"/>
</dbReference>
<dbReference type="AlphaFoldDB" id="A0A1Q8TI02"/>
<dbReference type="Gene3D" id="3.30.420.10">
    <property type="entry name" value="Ribonuclease H-like superfamily/Ribonuclease H"/>
    <property type="match status" value="1"/>
</dbReference>